<dbReference type="SUPFAM" id="SSF56954">
    <property type="entry name" value="Outer membrane efflux proteins (OEP)"/>
    <property type="match status" value="1"/>
</dbReference>
<comment type="similarity">
    <text evidence="1">Belongs to the outer membrane factor (OMF) (TC 1.B.17) family.</text>
</comment>
<sequence length="431" mass="48745">MIYQVHHIKYVTIITLIASIFFLTSNKSTAQVSDPTRQDERKAESVGLKECIEIAFENNLQLVAARNRLGIADADRLKASLLLPSNPEVKTELGARESSSERHTDYTIELSQEIEVYGQRRKRINVANKKIERVEFEIADVERNVIADVKTSFYEVLTSQEIVKLQSYAESIFKRQWNATMEKYKAGAISALELNSIKIRYGLSKQQLLAAKKNNQNSLLNLKLLLGKSKDEPLSIKGDLAYRSLQVNLEDLLTSAYETRPDLKAMELEKERASQEISLRKAEKIPNPDLSGFFTREEGGADDIVGGSVSISIPIWDRKQSEIKKARTARDTAGINLKNKYLGIQKEVEAAYRSFMAEKEGISIYTDEIMPQVDESLRLNEISYKEGKINFVGFLTVESDLIDTRAAYLNILLDYNKAIINLETVSGVKLY</sequence>
<organism evidence="2 3">
    <name type="scientific">Candidatus Scalindua arabica</name>
    <dbReference type="NCBI Taxonomy" id="1127984"/>
    <lineage>
        <taxon>Bacteria</taxon>
        <taxon>Pseudomonadati</taxon>
        <taxon>Planctomycetota</taxon>
        <taxon>Candidatus Brocadiia</taxon>
        <taxon>Candidatus Brocadiales</taxon>
        <taxon>Candidatus Scalinduaceae</taxon>
        <taxon>Candidatus Scalindua</taxon>
    </lineage>
</organism>
<dbReference type="Proteomes" id="UP000722750">
    <property type="component" value="Unassembled WGS sequence"/>
</dbReference>
<dbReference type="PANTHER" id="PTHR30203:SF24">
    <property type="entry name" value="BLR4935 PROTEIN"/>
    <property type="match status" value="1"/>
</dbReference>
<comment type="caution">
    <text evidence="2">The sequence shown here is derived from an EMBL/GenBank/DDBJ whole genome shotgun (WGS) entry which is preliminary data.</text>
</comment>
<reference evidence="2" key="1">
    <citation type="journal article" date="2021" name="ISME J.">
        <title>Fine-scale metabolic discontinuity in a stratified prokaryote microbiome of a Red Sea deep halocline.</title>
        <authorList>
            <person name="Michoud G."/>
            <person name="Ngugi D.K."/>
            <person name="Barozzi A."/>
            <person name="Merlino G."/>
            <person name="Calleja M.L."/>
            <person name="Delgado-Huertas A."/>
            <person name="Moran X.A.G."/>
            <person name="Daffonchio D."/>
        </authorList>
    </citation>
    <scope>NUCLEOTIDE SEQUENCE</scope>
    <source>
        <strain evidence="2">SuakinDeep_MAG55_1</strain>
    </source>
</reference>
<evidence type="ECO:0000256" key="1">
    <source>
        <dbReference type="ARBA" id="ARBA00007613"/>
    </source>
</evidence>
<protein>
    <submittedName>
        <fullName evidence="2">Cobalt-zinc-cadmium resistance protein CzcC</fullName>
    </submittedName>
</protein>
<dbReference type="AlphaFoldDB" id="A0A941W4E4"/>
<dbReference type="EMBL" id="JAANXD010000084">
    <property type="protein sequence ID" value="MBS1259197.1"/>
    <property type="molecule type" value="Genomic_DNA"/>
</dbReference>
<dbReference type="PANTHER" id="PTHR30203">
    <property type="entry name" value="OUTER MEMBRANE CATION EFFLUX PROTEIN"/>
    <property type="match status" value="1"/>
</dbReference>
<dbReference type="GO" id="GO:0015562">
    <property type="term" value="F:efflux transmembrane transporter activity"/>
    <property type="evidence" value="ECO:0007669"/>
    <property type="project" value="InterPro"/>
</dbReference>
<dbReference type="Gene3D" id="1.20.1600.10">
    <property type="entry name" value="Outer membrane efflux proteins (OEP)"/>
    <property type="match status" value="1"/>
</dbReference>
<name>A0A941W4E4_9BACT</name>
<evidence type="ECO:0000313" key="3">
    <source>
        <dbReference type="Proteomes" id="UP000722750"/>
    </source>
</evidence>
<dbReference type="InterPro" id="IPR010131">
    <property type="entry name" value="MdtP/NodT-like"/>
</dbReference>
<gene>
    <name evidence="2" type="ORF">MAG551_02264</name>
</gene>
<dbReference type="InterPro" id="IPR003423">
    <property type="entry name" value="OMP_efflux"/>
</dbReference>
<dbReference type="Pfam" id="PF02321">
    <property type="entry name" value="OEP"/>
    <property type="match status" value="2"/>
</dbReference>
<proteinExistence type="inferred from homology"/>
<accession>A0A941W4E4</accession>
<evidence type="ECO:0000313" key="2">
    <source>
        <dbReference type="EMBL" id="MBS1259197.1"/>
    </source>
</evidence>